<dbReference type="Proteomes" id="UP000823775">
    <property type="component" value="Unassembled WGS sequence"/>
</dbReference>
<reference evidence="2 3" key="1">
    <citation type="journal article" date="2021" name="BMC Genomics">
        <title>Datura genome reveals duplications of psychoactive alkaloid biosynthetic genes and high mutation rate following tissue culture.</title>
        <authorList>
            <person name="Rajewski A."/>
            <person name="Carter-House D."/>
            <person name="Stajich J."/>
            <person name="Litt A."/>
        </authorList>
    </citation>
    <scope>NUCLEOTIDE SEQUENCE [LARGE SCALE GENOMIC DNA]</scope>
    <source>
        <strain evidence="2">AR-01</strain>
    </source>
</reference>
<feature type="compositionally biased region" description="Polar residues" evidence="1">
    <location>
        <begin position="54"/>
        <end position="77"/>
    </location>
</feature>
<name>A0ABS8VZ70_DATST</name>
<feature type="region of interest" description="Disordered" evidence="1">
    <location>
        <begin position="36"/>
        <end position="77"/>
    </location>
</feature>
<sequence>KILKKLGWFQSVTWVKNHGNLTHKTQRSIEFTITNEPDAGAEIPHPSGIDKQESLSTQATISNESGSTTRQEGSLTK</sequence>
<evidence type="ECO:0000313" key="3">
    <source>
        <dbReference type="Proteomes" id="UP000823775"/>
    </source>
</evidence>
<feature type="non-terminal residue" evidence="2">
    <location>
        <position position="1"/>
    </location>
</feature>
<gene>
    <name evidence="2" type="ORF">HAX54_042416</name>
</gene>
<evidence type="ECO:0000256" key="1">
    <source>
        <dbReference type="SAM" id="MobiDB-lite"/>
    </source>
</evidence>
<protein>
    <submittedName>
        <fullName evidence="2">Uncharacterized protein</fullName>
    </submittedName>
</protein>
<proteinExistence type="predicted"/>
<evidence type="ECO:0000313" key="2">
    <source>
        <dbReference type="EMBL" id="MCE2055325.1"/>
    </source>
</evidence>
<keyword evidence="3" id="KW-1185">Reference proteome</keyword>
<dbReference type="EMBL" id="JACEIK010006243">
    <property type="protein sequence ID" value="MCE2055325.1"/>
    <property type="molecule type" value="Genomic_DNA"/>
</dbReference>
<accession>A0ABS8VZ70</accession>
<comment type="caution">
    <text evidence="2">The sequence shown here is derived from an EMBL/GenBank/DDBJ whole genome shotgun (WGS) entry which is preliminary data.</text>
</comment>
<organism evidence="2 3">
    <name type="scientific">Datura stramonium</name>
    <name type="common">Jimsonweed</name>
    <name type="synonym">Common thornapple</name>
    <dbReference type="NCBI Taxonomy" id="4076"/>
    <lineage>
        <taxon>Eukaryota</taxon>
        <taxon>Viridiplantae</taxon>
        <taxon>Streptophyta</taxon>
        <taxon>Embryophyta</taxon>
        <taxon>Tracheophyta</taxon>
        <taxon>Spermatophyta</taxon>
        <taxon>Magnoliopsida</taxon>
        <taxon>eudicotyledons</taxon>
        <taxon>Gunneridae</taxon>
        <taxon>Pentapetalae</taxon>
        <taxon>asterids</taxon>
        <taxon>lamiids</taxon>
        <taxon>Solanales</taxon>
        <taxon>Solanaceae</taxon>
        <taxon>Solanoideae</taxon>
        <taxon>Datureae</taxon>
        <taxon>Datura</taxon>
    </lineage>
</organism>